<dbReference type="SUPFAM" id="SSF46565">
    <property type="entry name" value="Chaperone J-domain"/>
    <property type="match status" value="1"/>
</dbReference>
<feature type="compositionally biased region" description="Low complexity" evidence="1">
    <location>
        <begin position="278"/>
        <end position="287"/>
    </location>
</feature>
<dbReference type="InterPro" id="IPR024593">
    <property type="entry name" value="DUF3444"/>
</dbReference>
<keyword evidence="4" id="KW-1185">Reference proteome</keyword>
<dbReference type="Pfam" id="PF00226">
    <property type="entry name" value="DnaJ"/>
    <property type="match status" value="1"/>
</dbReference>
<dbReference type="PROSITE" id="PS50076">
    <property type="entry name" value="DNAJ_2"/>
    <property type="match status" value="1"/>
</dbReference>
<protein>
    <recommendedName>
        <fullName evidence="2">J domain-containing protein</fullName>
    </recommendedName>
</protein>
<evidence type="ECO:0000256" key="1">
    <source>
        <dbReference type="SAM" id="MobiDB-lite"/>
    </source>
</evidence>
<dbReference type="Pfam" id="PF23551">
    <property type="entry name" value="Zn_ribbon_20"/>
    <property type="match status" value="1"/>
</dbReference>
<organism evidence="3 4">
    <name type="scientific">Vitis rotundifolia</name>
    <name type="common">Muscadine grape</name>
    <dbReference type="NCBI Taxonomy" id="103349"/>
    <lineage>
        <taxon>Eukaryota</taxon>
        <taxon>Viridiplantae</taxon>
        <taxon>Streptophyta</taxon>
        <taxon>Embryophyta</taxon>
        <taxon>Tracheophyta</taxon>
        <taxon>Spermatophyta</taxon>
        <taxon>Magnoliopsida</taxon>
        <taxon>eudicotyledons</taxon>
        <taxon>Gunneridae</taxon>
        <taxon>Pentapetalae</taxon>
        <taxon>rosids</taxon>
        <taxon>Vitales</taxon>
        <taxon>Vitaceae</taxon>
        <taxon>Viteae</taxon>
        <taxon>Vitis</taxon>
    </lineage>
</organism>
<comment type="caution">
    <text evidence="3">The sequence shown here is derived from an EMBL/GenBank/DDBJ whole genome shotgun (WGS) entry which is preliminary data.</text>
</comment>
<dbReference type="InterPro" id="IPR036869">
    <property type="entry name" value="J_dom_sf"/>
</dbReference>
<evidence type="ECO:0000313" key="4">
    <source>
        <dbReference type="Proteomes" id="UP001168098"/>
    </source>
</evidence>
<feature type="compositionally biased region" description="Basic and acidic residues" evidence="1">
    <location>
        <begin position="428"/>
        <end position="442"/>
    </location>
</feature>
<feature type="region of interest" description="Disordered" evidence="1">
    <location>
        <begin position="419"/>
        <end position="484"/>
    </location>
</feature>
<accession>A0AA39DEY4</accession>
<dbReference type="InterPro" id="IPR001623">
    <property type="entry name" value="DnaJ_domain"/>
</dbReference>
<feature type="compositionally biased region" description="Low complexity" evidence="1">
    <location>
        <begin position="247"/>
        <end position="256"/>
    </location>
</feature>
<dbReference type="CDD" id="cd06257">
    <property type="entry name" value="DnaJ"/>
    <property type="match status" value="1"/>
</dbReference>
<feature type="compositionally biased region" description="Polar residues" evidence="1">
    <location>
        <begin position="134"/>
        <end position="145"/>
    </location>
</feature>
<dbReference type="Gene3D" id="1.10.287.110">
    <property type="entry name" value="DnaJ domain"/>
    <property type="match status" value="1"/>
</dbReference>
<feature type="compositionally biased region" description="Polar residues" evidence="1">
    <location>
        <begin position="154"/>
        <end position="182"/>
    </location>
</feature>
<dbReference type="EMBL" id="JARBHA010000016">
    <property type="protein sequence ID" value="KAJ9679732.1"/>
    <property type="molecule type" value="Genomic_DNA"/>
</dbReference>
<evidence type="ECO:0000313" key="3">
    <source>
        <dbReference type="EMBL" id="KAJ9679732.1"/>
    </source>
</evidence>
<feature type="region of interest" description="Disordered" evidence="1">
    <location>
        <begin position="229"/>
        <end position="256"/>
    </location>
</feature>
<dbReference type="PANTHER" id="PTHR44137">
    <property type="entry name" value="BNAC03G44070D PROTEIN"/>
    <property type="match status" value="1"/>
</dbReference>
<gene>
    <name evidence="3" type="ORF">PVL29_021598</name>
</gene>
<proteinExistence type="predicted"/>
<dbReference type="Pfam" id="PF11926">
    <property type="entry name" value="DUF3444"/>
    <property type="match status" value="1"/>
</dbReference>
<dbReference type="InterPro" id="IPR056988">
    <property type="entry name" value="Zn_ribbon_pln"/>
</dbReference>
<dbReference type="Proteomes" id="UP001168098">
    <property type="component" value="Unassembled WGS sequence"/>
</dbReference>
<evidence type="ECO:0000259" key="2">
    <source>
        <dbReference type="PROSITE" id="PS50076"/>
    </source>
</evidence>
<name>A0AA39DEY4_VITRO</name>
<sequence length="781" mass="86459">MECNKDEASRAKDIAVRKFREKDFLGAKKFVLKAQNLYPGLEGLSQMLTILDVYISAEKKVSGEVDWYGILGVSPLADEETVKKQYRKLALILHPDKNKSIGADGAFKLVSEAWSLLSDKGKRLSYNQKRDVKGSQQKVPSQNGVPSAPASANGVHNFTSGVASNARTHSNANRPSPTSVPSPSHRRTDTFWTVCNRCKTQYEYLRIYLNHTLLCPNCHEAFLALEKAPPSNVPKSSKWSSRQHPQSSNHFVSNNNSFQTDFQWDTHSRTAGVGGVVGSASSAAQAASEKKKRGREEVQASGWERGHFKNMGGSSSGYPCSNSTSVLKGEKALKKRRIDDDGTNGYGGNMANQTATGNGGTGVVGTAGLRKGSFETERVYGVPGTNNKPNSYKEMSLFEIRNMLMEKARKEIRNKLSEWSSTAAARAGNKEKEKVKLKEKQKGAVNGDGPDPSKNSKKRDQAKKFPPGTSAEDTDSEAPAPMAINVPDSDFHDFDLDRTESSFGDNQVWSAYDDDDGMPRFYALIHKVISLNPFKMKISWLNSKSNSEFGSVDWIGSGFTKTCGDFRIGRHEIYDSLNSFSHRLVEWTKGSRGAIRILPKKGDVWALYRNWSPDWNENTPDEVIHKYDMVEVLDDYNEDYGVSVTPLIKVAGFRTIFHRHEDPKEVRTVPREKMFCFSHQVPNRLLTGQEAQNAPKGCRELDPAATPLELLQIITEATEAPVVNVGKDEEGRLQSAQQIKVDKMVDYAAKSNDGEIVEKSEPIKSEEIMGHAKVAREAGGG</sequence>
<dbReference type="AlphaFoldDB" id="A0AA39DEY4"/>
<reference evidence="3 4" key="1">
    <citation type="journal article" date="2023" name="BMC Biotechnol.">
        <title>Vitis rotundifolia cv Carlos genome sequencing.</title>
        <authorList>
            <person name="Huff M."/>
            <person name="Hulse-Kemp A."/>
            <person name="Scheffler B."/>
            <person name="Youngblood R."/>
            <person name="Simpson S."/>
            <person name="Babiker E."/>
            <person name="Staton M."/>
        </authorList>
    </citation>
    <scope>NUCLEOTIDE SEQUENCE [LARGE SCALE GENOMIC DNA]</scope>
    <source>
        <tissue evidence="3">Leaf</tissue>
    </source>
</reference>
<feature type="compositionally biased region" description="Polar residues" evidence="1">
    <location>
        <begin position="233"/>
        <end position="246"/>
    </location>
</feature>
<dbReference type="PROSITE" id="PS00636">
    <property type="entry name" value="DNAJ_1"/>
    <property type="match status" value="1"/>
</dbReference>
<dbReference type="PANTHER" id="PTHR44137:SF32">
    <property type="entry name" value="DNAJ HEAT SHOCK AMINO-TERMINAL DOMAIN PROTEIN"/>
    <property type="match status" value="1"/>
</dbReference>
<feature type="domain" description="J" evidence="2">
    <location>
        <begin position="66"/>
        <end position="130"/>
    </location>
</feature>
<feature type="region of interest" description="Disordered" evidence="1">
    <location>
        <begin position="127"/>
        <end position="186"/>
    </location>
</feature>
<feature type="region of interest" description="Disordered" evidence="1">
    <location>
        <begin position="273"/>
        <end position="361"/>
    </location>
</feature>
<feature type="compositionally biased region" description="Polar residues" evidence="1">
    <location>
        <begin position="312"/>
        <end position="326"/>
    </location>
</feature>
<dbReference type="SMART" id="SM00271">
    <property type="entry name" value="DnaJ"/>
    <property type="match status" value="1"/>
</dbReference>
<feature type="compositionally biased region" description="Basic and acidic residues" evidence="1">
    <location>
        <begin position="328"/>
        <end position="340"/>
    </location>
</feature>
<dbReference type="PRINTS" id="PR00625">
    <property type="entry name" value="JDOMAIN"/>
</dbReference>
<dbReference type="InterPro" id="IPR018253">
    <property type="entry name" value="DnaJ_domain_CS"/>
</dbReference>